<dbReference type="SMART" id="SM00353">
    <property type="entry name" value="HLH"/>
    <property type="match status" value="1"/>
</dbReference>
<comment type="subcellular location">
    <subcellularLocation>
        <location evidence="1">Nucleus</location>
    </subcellularLocation>
</comment>
<dbReference type="CDD" id="cd11443">
    <property type="entry name" value="bHLH_AtAMS_like"/>
    <property type="match status" value="1"/>
</dbReference>
<evidence type="ECO:0000256" key="1">
    <source>
        <dbReference type="ARBA" id="ARBA00004123"/>
    </source>
</evidence>
<feature type="domain" description="BHLH" evidence="7">
    <location>
        <begin position="365"/>
        <end position="414"/>
    </location>
</feature>
<comment type="similarity">
    <text evidence="2">Belongs to the bHLH protein family.</text>
</comment>
<feature type="region of interest" description="Disordered" evidence="6">
    <location>
        <begin position="426"/>
        <end position="487"/>
    </location>
</feature>
<dbReference type="PANTHER" id="PTHR31945">
    <property type="entry name" value="TRANSCRIPTION FACTOR SCREAM2-RELATED"/>
    <property type="match status" value="1"/>
</dbReference>
<evidence type="ECO:0000256" key="5">
    <source>
        <dbReference type="ARBA" id="ARBA00023242"/>
    </source>
</evidence>
<dbReference type="EMBL" id="NCVQ01000005">
    <property type="protein sequence ID" value="PWZ29507.1"/>
    <property type="molecule type" value="Genomic_DNA"/>
</dbReference>
<dbReference type="ExpressionAtlas" id="A0A3L6F8K0">
    <property type="expression patterns" value="baseline and differential"/>
</dbReference>
<accession>A0A3L6FD17</accession>
<gene>
    <name evidence="8" type="ORF">Zm00014a_020200</name>
</gene>
<organism evidence="8">
    <name type="scientific">Zea mays</name>
    <name type="common">Maize</name>
    <dbReference type="NCBI Taxonomy" id="4577"/>
    <lineage>
        <taxon>Eukaryota</taxon>
        <taxon>Viridiplantae</taxon>
        <taxon>Streptophyta</taxon>
        <taxon>Embryophyta</taxon>
        <taxon>Tracheophyta</taxon>
        <taxon>Spermatophyta</taxon>
        <taxon>Magnoliopsida</taxon>
        <taxon>Liliopsida</taxon>
        <taxon>Poales</taxon>
        <taxon>Poaceae</taxon>
        <taxon>PACMAD clade</taxon>
        <taxon>Panicoideae</taxon>
        <taxon>Andropogonodae</taxon>
        <taxon>Andropogoneae</taxon>
        <taxon>Tripsacinae</taxon>
        <taxon>Zea</taxon>
    </lineage>
</organism>
<evidence type="ECO:0000256" key="4">
    <source>
        <dbReference type="ARBA" id="ARBA00023163"/>
    </source>
</evidence>
<feature type="compositionally biased region" description="Gly residues" evidence="6">
    <location>
        <begin position="352"/>
        <end position="361"/>
    </location>
</feature>
<keyword evidence="4" id="KW-0804">Transcription</keyword>
<dbReference type="Gene3D" id="4.10.280.10">
    <property type="entry name" value="Helix-loop-helix DNA-binding domain"/>
    <property type="match status" value="1"/>
</dbReference>
<evidence type="ECO:0000256" key="2">
    <source>
        <dbReference type="ARBA" id="ARBA00005510"/>
    </source>
</evidence>
<dbReference type="InterPro" id="IPR051358">
    <property type="entry name" value="TF_AMS/ICE1/BHLH6-like"/>
</dbReference>
<evidence type="ECO:0000259" key="7">
    <source>
        <dbReference type="PROSITE" id="PS50888"/>
    </source>
</evidence>
<dbReference type="InterPro" id="IPR036638">
    <property type="entry name" value="HLH_DNA-bd_sf"/>
</dbReference>
<keyword evidence="3" id="KW-0805">Transcription regulation</keyword>
<dbReference type="GO" id="GO:0046983">
    <property type="term" value="F:protein dimerization activity"/>
    <property type="evidence" value="ECO:0007669"/>
    <property type="project" value="InterPro"/>
</dbReference>
<feature type="region of interest" description="Disordered" evidence="6">
    <location>
        <begin position="322"/>
        <end position="376"/>
    </location>
</feature>
<dbReference type="InterPro" id="IPR011598">
    <property type="entry name" value="bHLH_dom"/>
</dbReference>
<dbReference type="SUPFAM" id="SSF47459">
    <property type="entry name" value="HLH, helix-loop-helix DNA-binding domain"/>
    <property type="match status" value="1"/>
</dbReference>
<dbReference type="Pfam" id="PF00010">
    <property type="entry name" value="HLH"/>
    <property type="match status" value="1"/>
</dbReference>
<keyword evidence="5" id="KW-0539">Nucleus</keyword>
<accession>A0A3L6F8K0</accession>
<dbReference type="EMBL" id="NCVQ01000005">
    <property type="protein sequence ID" value="PWZ29506.1"/>
    <property type="molecule type" value="Genomic_DNA"/>
</dbReference>
<dbReference type="InterPro" id="IPR054502">
    <property type="entry name" value="bHLH-TF_ACT-like_plant"/>
</dbReference>
<dbReference type="Pfam" id="PF22754">
    <property type="entry name" value="bHLH-TF_ACT-like_plant"/>
    <property type="match status" value="1"/>
</dbReference>
<evidence type="ECO:0000313" key="8">
    <source>
        <dbReference type="EMBL" id="PWZ29507.1"/>
    </source>
</evidence>
<evidence type="ECO:0000256" key="6">
    <source>
        <dbReference type="SAM" id="MobiDB-lite"/>
    </source>
</evidence>
<dbReference type="PANTHER" id="PTHR31945:SF11">
    <property type="entry name" value="TRANSCRIPTION FACTOR ABORTED MICROSPORES"/>
    <property type="match status" value="1"/>
</dbReference>
<protein>
    <submittedName>
        <fullName evidence="8">Transcription factor TDR</fullName>
    </submittedName>
</protein>
<dbReference type="AlphaFoldDB" id="A0A3L6F8K0"/>
<dbReference type="PROSITE" id="PS50888">
    <property type="entry name" value="BHLH"/>
    <property type="match status" value="1"/>
</dbReference>
<evidence type="ECO:0000256" key="3">
    <source>
        <dbReference type="ARBA" id="ARBA00023015"/>
    </source>
</evidence>
<reference evidence="8 9" key="1">
    <citation type="journal article" date="2018" name="Nat. Genet.">
        <title>Extensive intraspecific gene order and gene structural variations between Mo17 and other maize genomes.</title>
        <authorList>
            <person name="Sun S."/>
            <person name="Zhou Y."/>
            <person name="Chen J."/>
            <person name="Shi J."/>
            <person name="Zhao H."/>
            <person name="Zhao H."/>
            <person name="Song W."/>
            <person name="Zhang M."/>
            <person name="Cui Y."/>
            <person name="Dong X."/>
            <person name="Liu H."/>
            <person name="Ma X."/>
            <person name="Jiao Y."/>
            <person name="Wang B."/>
            <person name="Wei X."/>
            <person name="Stein J.C."/>
            <person name="Glaubitz J.C."/>
            <person name="Lu F."/>
            <person name="Yu G."/>
            <person name="Liang C."/>
            <person name="Fengler K."/>
            <person name="Li B."/>
            <person name="Rafalski A."/>
            <person name="Schnable P.S."/>
            <person name="Ware D.H."/>
            <person name="Buckler E.S."/>
            <person name="Lai J."/>
        </authorList>
    </citation>
    <scope>NUCLEOTIDE SEQUENCE [LARGE SCALE GENOMIC DNA]</scope>
    <source>
        <strain evidence="9">cv. Missouri 17</strain>
        <tissue evidence="8">Seedling</tissue>
    </source>
</reference>
<evidence type="ECO:0000313" key="9">
    <source>
        <dbReference type="Proteomes" id="UP000251960"/>
    </source>
</evidence>
<sequence length="631" mass="66534">MHEATQRSRTGPAIQKDSSVSSSFQLIDRFTAFRIQTEPADAYLRFVFMAAAACCECDVQAAAGTVLQSSGEAIVAGAMGGGVPCVAADGDGAGAGPGPASVEAALRPLVGVDAWDYCVYWRLSPDQRFLEMAGFCCSSEFEAQLPALGDLPPSIQLDSSSAGMHAEAMVSNQPIWQSSRVPELQTGYSSGMVQEPGSGGGPRTRLLVPVAGGLVELFAARYMAEEEQMAELVMAQCGVPSGGEGGAWPPGFAWDGGAADASRGMYGDAVPPSLSLFDAAGSVAADPFQAVQQAPGAGGGGVDDVAGWQYAAAAGSELEAVQLQQEQQPRDADSGSEVSDMQGDPEDDGDGDAQGRGGGKGGGKRQQCKNLEAERKRRKKLNERLYKLRSLVPNISKMDRAAILGDAIDYIVGLQNQVKALQDELEDPADGAGAPDVLLDHPPPASLVGLENDESPPTSHQHPLAGTKRARAAAEEEEEEKGNDMEPQVEVRQVEANEFFLQMLCERRPGRFVQIMDSIADLGLEVTNVNVTSHESLVLNVFRAARRDNEVAVQADRLRDSLLEVMREPYGVWSSSAPPVGMSGSGIADVKHDSVDMKLDGIIDGQAAPSVAVGVSEDHYGGYNHLLQYLA</sequence>
<name>A0A3L6F8K0_MAIZE</name>
<dbReference type="GO" id="GO:0005634">
    <property type="term" value="C:nucleus"/>
    <property type="evidence" value="ECO:0007669"/>
    <property type="project" value="UniProtKB-SubCell"/>
</dbReference>
<comment type="caution">
    <text evidence="8">The sequence shown here is derived from an EMBL/GenBank/DDBJ whole genome shotgun (WGS) entry which is preliminary data.</text>
</comment>
<dbReference type="Proteomes" id="UP000251960">
    <property type="component" value="Chromosome 4"/>
</dbReference>
<proteinExistence type="inferred from homology"/>